<dbReference type="EMBL" id="JAUESC010000002">
    <property type="protein sequence ID" value="KAK0604242.1"/>
    <property type="molecule type" value="Genomic_DNA"/>
</dbReference>
<dbReference type="Proteomes" id="UP001168877">
    <property type="component" value="Unassembled WGS sequence"/>
</dbReference>
<evidence type="ECO:0000313" key="2">
    <source>
        <dbReference type="EMBL" id="KAK0604242.1"/>
    </source>
</evidence>
<feature type="compositionally biased region" description="Polar residues" evidence="1">
    <location>
        <begin position="19"/>
        <end position="45"/>
    </location>
</feature>
<proteinExistence type="predicted"/>
<sequence>MYLNAILPNMKPSVDDSEAANNRVASEPSPSSNMDMSHGMFTNGTGHLDLNNEGHSRWHEADITQTDNEEYNPNDTYNNNEWPFHVPFAHGNVSTTLVMFDDNLVQPADDLLHSEFISLQVTDIMGKEFISVIDAEEFYKKYSYEQNPEIERTLHQLRRDQKEDMGDNIPPNQAAVQEHDQEVIQVPLNNLTRPFKDFTILRALDQLSCIILPPNINFEKINSDTIHLLPTFYGKSREDPYIHIKEFYAVCTTLTNGGVNDEGVRLRLFPFSLKDKDKDKEWLYSLPSDCRGQVSFNILSSSTHKQNPERNYRCVAARC</sequence>
<feature type="region of interest" description="Disordered" evidence="1">
    <location>
        <begin position="7"/>
        <end position="53"/>
    </location>
</feature>
<reference evidence="2" key="1">
    <citation type="journal article" date="2022" name="Plant J.">
        <title>Strategies of tolerance reflected in two North American maple genomes.</title>
        <authorList>
            <person name="McEvoy S.L."/>
            <person name="Sezen U.U."/>
            <person name="Trouern-Trend A."/>
            <person name="McMahon S.M."/>
            <person name="Schaberg P.G."/>
            <person name="Yang J."/>
            <person name="Wegrzyn J.L."/>
            <person name="Swenson N.G."/>
        </authorList>
    </citation>
    <scope>NUCLEOTIDE SEQUENCE</scope>
    <source>
        <strain evidence="2">NS2018</strain>
    </source>
</reference>
<protein>
    <submittedName>
        <fullName evidence="2">Uncharacterized protein</fullName>
    </submittedName>
</protein>
<organism evidence="2 3">
    <name type="scientific">Acer saccharum</name>
    <name type="common">Sugar maple</name>
    <dbReference type="NCBI Taxonomy" id="4024"/>
    <lineage>
        <taxon>Eukaryota</taxon>
        <taxon>Viridiplantae</taxon>
        <taxon>Streptophyta</taxon>
        <taxon>Embryophyta</taxon>
        <taxon>Tracheophyta</taxon>
        <taxon>Spermatophyta</taxon>
        <taxon>Magnoliopsida</taxon>
        <taxon>eudicotyledons</taxon>
        <taxon>Gunneridae</taxon>
        <taxon>Pentapetalae</taxon>
        <taxon>rosids</taxon>
        <taxon>malvids</taxon>
        <taxon>Sapindales</taxon>
        <taxon>Sapindaceae</taxon>
        <taxon>Hippocastanoideae</taxon>
        <taxon>Acereae</taxon>
        <taxon>Acer</taxon>
    </lineage>
</organism>
<evidence type="ECO:0000256" key="1">
    <source>
        <dbReference type="SAM" id="MobiDB-lite"/>
    </source>
</evidence>
<name>A0AA39W5E3_ACESA</name>
<keyword evidence="3" id="KW-1185">Reference proteome</keyword>
<evidence type="ECO:0000313" key="3">
    <source>
        <dbReference type="Proteomes" id="UP001168877"/>
    </source>
</evidence>
<gene>
    <name evidence="2" type="ORF">LWI29_013673</name>
</gene>
<reference evidence="2" key="2">
    <citation type="submission" date="2023-06" db="EMBL/GenBank/DDBJ databases">
        <authorList>
            <person name="Swenson N.G."/>
            <person name="Wegrzyn J.L."/>
            <person name="Mcevoy S.L."/>
        </authorList>
    </citation>
    <scope>NUCLEOTIDE SEQUENCE</scope>
    <source>
        <strain evidence="2">NS2018</strain>
        <tissue evidence="2">Leaf</tissue>
    </source>
</reference>
<comment type="caution">
    <text evidence="2">The sequence shown here is derived from an EMBL/GenBank/DDBJ whole genome shotgun (WGS) entry which is preliminary data.</text>
</comment>
<dbReference type="AlphaFoldDB" id="A0AA39W5E3"/>
<accession>A0AA39W5E3</accession>